<dbReference type="InterPro" id="IPR002139">
    <property type="entry name" value="Ribo/fructo_kinase"/>
</dbReference>
<reference evidence="11 12" key="1">
    <citation type="submission" date="2019-03" db="EMBL/GenBank/DDBJ databases">
        <title>Luteimonas zhaokaii sp.nov., isolated from the rectal contents of Plateau pika in Yushu, Qinghai Province, China.</title>
        <authorList>
            <person name="Zhang G."/>
        </authorList>
    </citation>
    <scope>NUCLEOTIDE SEQUENCE [LARGE SCALE GENOMIC DNA]</scope>
    <source>
        <strain evidence="11 12">B9</strain>
    </source>
</reference>
<gene>
    <name evidence="9" type="primary">rbsK</name>
    <name evidence="11" type="ORF">E2F46_11995</name>
</gene>
<protein>
    <recommendedName>
        <fullName evidence="9">Ribokinase</fullName>
        <shortName evidence="9">RK</shortName>
        <ecNumber evidence="9">2.7.1.15</ecNumber>
    </recommendedName>
</protein>
<evidence type="ECO:0000313" key="12">
    <source>
        <dbReference type="Proteomes" id="UP000294796"/>
    </source>
</evidence>
<feature type="binding site" evidence="9">
    <location>
        <begin position="41"/>
        <end position="45"/>
    </location>
    <ligand>
        <name>substrate</name>
    </ligand>
</feature>
<feature type="binding site" evidence="9">
    <location>
        <position position="239"/>
    </location>
    <ligand>
        <name>K(+)</name>
        <dbReference type="ChEBI" id="CHEBI:29103"/>
    </ligand>
</feature>
<keyword evidence="8 9" id="KW-0119">Carbohydrate metabolism</keyword>
<comment type="subcellular location">
    <subcellularLocation>
        <location evidence="9">Cytoplasm</location>
    </subcellularLocation>
</comment>
<keyword evidence="3 9" id="KW-0547">Nucleotide-binding</keyword>
<dbReference type="InterPro" id="IPR011877">
    <property type="entry name" value="Ribokinase"/>
</dbReference>
<dbReference type="InterPro" id="IPR011611">
    <property type="entry name" value="PfkB_dom"/>
</dbReference>
<dbReference type="GO" id="GO:0005829">
    <property type="term" value="C:cytosol"/>
    <property type="evidence" value="ECO:0007669"/>
    <property type="project" value="TreeGrafter"/>
</dbReference>
<comment type="subunit">
    <text evidence="9">Homodimer.</text>
</comment>
<dbReference type="Proteomes" id="UP000294796">
    <property type="component" value="Unassembled WGS sequence"/>
</dbReference>
<dbReference type="InterPro" id="IPR029056">
    <property type="entry name" value="Ribokinase-like"/>
</dbReference>
<comment type="catalytic activity">
    <reaction evidence="9">
        <text>D-ribose + ATP = D-ribose 5-phosphate + ADP + H(+)</text>
        <dbReference type="Rhea" id="RHEA:13697"/>
        <dbReference type="ChEBI" id="CHEBI:15378"/>
        <dbReference type="ChEBI" id="CHEBI:30616"/>
        <dbReference type="ChEBI" id="CHEBI:47013"/>
        <dbReference type="ChEBI" id="CHEBI:78346"/>
        <dbReference type="ChEBI" id="CHEBI:456216"/>
        <dbReference type="EC" id="2.7.1.15"/>
    </reaction>
</comment>
<dbReference type="OrthoDB" id="9775849at2"/>
<keyword evidence="2 9" id="KW-0479">Metal-binding</keyword>
<feature type="binding site" evidence="9">
    <location>
        <begin position="242"/>
        <end position="243"/>
    </location>
    <ligand>
        <name>ATP</name>
        <dbReference type="ChEBI" id="CHEBI:30616"/>
    </ligand>
</feature>
<comment type="function">
    <text evidence="9">Catalyzes the phosphorylation of ribose at O-5 in a reaction requiring ATP and magnesium. The resulting D-ribose-5-phosphate can then be used either for sythesis of nucleotides, histidine, and tryptophan, or as a component of the pentose phosphate pathway.</text>
</comment>
<accession>A0A4R5TT82</accession>
<keyword evidence="12" id="KW-1185">Reference proteome</keyword>
<dbReference type="PRINTS" id="PR00990">
    <property type="entry name" value="RIBOKINASE"/>
</dbReference>
<feature type="binding site" evidence="9">
    <location>
        <position position="138"/>
    </location>
    <ligand>
        <name>substrate</name>
    </ligand>
</feature>
<feature type="binding site" evidence="9">
    <location>
        <begin position="13"/>
        <end position="15"/>
    </location>
    <ligand>
        <name>substrate</name>
    </ligand>
</feature>
<evidence type="ECO:0000256" key="4">
    <source>
        <dbReference type="ARBA" id="ARBA00022777"/>
    </source>
</evidence>
<feature type="binding site" evidence="9">
    <location>
        <position position="182"/>
    </location>
    <ligand>
        <name>ATP</name>
        <dbReference type="ChEBI" id="CHEBI:30616"/>
    </ligand>
</feature>
<evidence type="ECO:0000259" key="10">
    <source>
        <dbReference type="Pfam" id="PF00294"/>
    </source>
</evidence>
<keyword evidence="5 9" id="KW-0067">ATP-binding</keyword>
<comment type="pathway">
    <text evidence="9">Carbohydrate metabolism; D-ribose degradation; D-ribose 5-phosphate from beta-D-ribopyranose: step 2/2.</text>
</comment>
<name>A0A4R5TT82_9GAMM</name>
<dbReference type="GO" id="GO:0005524">
    <property type="term" value="F:ATP binding"/>
    <property type="evidence" value="ECO:0007669"/>
    <property type="project" value="UniProtKB-UniRule"/>
</dbReference>
<evidence type="ECO:0000256" key="2">
    <source>
        <dbReference type="ARBA" id="ARBA00022723"/>
    </source>
</evidence>
<comment type="caution">
    <text evidence="11">The sequence shown here is derived from an EMBL/GenBank/DDBJ whole genome shotgun (WGS) entry which is preliminary data.</text>
</comment>
<feature type="domain" description="Carbohydrate kinase PfkB" evidence="10">
    <location>
        <begin position="5"/>
        <end position="285"/>
    </location>
</feature>
<evidence type="ECO:0000256" key="7">
    <source>
        <dbReference type="ARBA" id="ARBA00022958"/>
    </source>
</evidence>
<dbReference type="AlphaFoldDB" id="A0A4R5TT82"/>
<keyword evidence="9" id="KW-0963">Cytoplasm</keyword>
<feature type="active site" description="Proton acceptor" evidence="9">
    <location>
        <position position="243"/>
    </location>
</feature>
<feature type="binding site" evidence="9">
    <location>
        <position position="278"/>
    </location>
    <ligand>
        <name>K(+)</name>
        <dbReference type="ChEBI" id="CHEBI:29103"/>
    </ligand>
</feature>
<dbReference type="UniPathway" id="UPA00916">
    <property type="reaction ID" value="UER00889"/>
</dbReference>
<feature type="binding site" evidence="9">
    <location>
        <position position="243"/>
    </location>
    <ligand>
        <name>substrate</name>
    </ligand>
</feature>
<dbReference type="EC" id="2.7.1.15" evidence="9"/>
<dbReference type="PANTHER" id="PTHR10584">
    <property type="entry name" value="SUGAR KINASE"/>
    <property type="match status" value="1"/>
</dbReference>
<dbReference type="RefSeq" id="WP_133322344.1">
    <property type="nucleotide sequence ID" value="NZ_SMTF01000010.1"/>
</dbReference>
<dbReference type="PANTHER" id="PTHR10584:SF166">
    <property type="entry name" value="RIBOKINASE"/>
    <property type="match status" value="1"/>
</dbReference>
<feature type="binding site" evidence="9">
    <location>
        <begin position="211"/>
        <end position="216"/>
    </location>
    <ligand>
        <name>ATP</name>
        <dbReference type="ChEBI" id="CHEBI:30616"/>
    </ligand>
</feature>
<keyword evidence="7 9" id="KW-0630">Potassium</keyword>
<evidence type="ECO:0000256" key="9">
    <source>
        <dbReference type="HAMAP-Rule" id="MF_01987"/>
    </source>
</evidence>
<comment type="cofactor">
    <cofactor evidence="9">
        <name>Mg(2+)</name>
        <dbReference type="ChEBI" id="CHEBI:18420"/>
    </cofactor>
    <text evidence="9">Requires a divalent cation, most likely magnesium in vivo, as an electrophilic catalyst to aid phosphoryl group transfer. It is the chelate of the metal and the nucleotide that is the actual substrate.</text>
</comment>
<evidence type="ECO:0000256" key="6">
    <source>
        <dbReference type="ARBA" id="ARBA00022842"/>
    </source>
</evidence>
<evidence type="ECO:0000256" key="3">
    <source>
        <dbReference type="ARBA" id="ARBA00022741"/>
    </source>
</evidence>
<keyword evidence="6 9" id="KW-0460">Magnesium</keyword>
<evidence type="ECO:0000256" key="1">
    <source>
        <dbReference type="ARBA" id="ARBA00022679"/>
    </source>
</evidence>
<evidence type="ECO:0000256" key="5">
    <source>
        <dbReference type="ARBA" id="ARBA00022840"/>
    </source>
</evidence>
<comment type="caution">
    <text evidence="9">Lacks conserved residue(s) required for the propagation of feature annotation.</text>
</comment>
<dbReference type="Pfam" id="PF00294">
    <property type="entry name" value="PfkB"/>
    <property type="match status" value="1"/>
</dbReference>
<feature type="binding site" evidence="9">
    <location>
        <position position="282"/>
    </location>
    <ligand>
        <name>K(+)</name>
        <dbReference type="ChEBI" id="CHEBI:29103"/>
    </ligand>
</feature>
<sequence length="326" mass="32880">MTAGRVLVAGSANLDYVVRARAIPSPGETVLGHAFRTFPGGKGANQAVAAARAGGADVGMLVALGDDPAARVLEDSLRDAGVALDVRRQRDLPTGVAFICISDDAENAITVAPGANDALSATDLPALDGVDCLLLQLETPLPTVLAYAQSARAAGVTVMLNAAPAQVLPNALLQSVDVLVANEGEIALLSGIEGDVRAAMDALPVATIVVTLGDAGAIARDASGTYLQPAFVIDAIDTTAAGDTFCGVLAAALARGAALSAALREASAASALACTTLGAQSSIPQRPQVRAVLARPDVADTLQALARLTASYGEPRDSADENRRTQ</sequence>
<dbReference type="GO" id="GO:0019303">
    <property type="term" value="P:D-ribose catabolic process"/>
    <property type="evidence" value="ECO:0007669"/>
    <property type="project" value="UniProtKB-UniRule"/>
</dbReference>
<proteinExistence type="inferred from homology"/>
<organism evidence="11 12">
    <name type="scientific">Luteimonas aestuarii</name>
    <dbReference type="NCBI Taxonomy" id="453837"/>
    <lineage>
        <taxon>Bacteria</taxon>
        <taxon>Pseudomonadati</taxon>
        <taxon>Pseudomonadota</taxon>
        <taxon>Gammaproteobacteria</taxon>
        <taxon>Lysobacterales</taxon>
        <taxon>Lysobacteraceae</taxon>
        <taxon>Luteimonas</taxon>
    </lineage>
</organism>
<dbReference type="CDD" id="cd01174">
    <property type="entry name" value="ribokinase"/>
    <property type="match status" value="1"/>
</dbReference>
<dbReference type="SUPFAM" id="SSF53613">
    <property type="entry name" value="Ribokinase-like"/>
    <property type="match status" value="1"/>
</dbReference>
<dbReference type="GO" id="GO:0004747">
    <property type="term" value="F:ribokinase activity"/>
    <property type="evidence" value="ECO:0007669"/>
    <property type="project" value="UniProtKB-UniRule"/>
</dbReference>
<dbReference type="Gene3D" id="3.40.1190.20">
    <property type="match status" value="1"/>
</dbReference>
<evidence type="ECO:0000313" key="11">
    <source>
        <dbReference type="EMBL" id="TDK23082.1"/>
    </source>
</evidence>
<comment type="similarity">
    <text evidence="9">Belongs to the carbohydrate kinase PfkB family. Ribokinase subfamily.</text>
</comment>
<keyword evidence="1 9" id="KW-0808">Transferase</keyword>
<dbReference type="EMBL" id="SMTF01000010">
    <property type="protein sequence ID" value="TDK23082.1"/>
    <property type="molecule type" value="Genomic_DNA"/>
</dbReference>
<keyword evidence="4 9" id="KW-0418">Kinase</keyword>
<evidence type="ECO:0000256" key="8">
    <source>
        <dbReference type="ARBA" id="ARBA00023277"/>
    </source>
</evidence>
<dbReference type="GO" id="GO:0046872">
    <property type="term" value="F:metal ion binding"/>
    <property type="evidence" value="ECO:0007669"/>
    <property type="project" value="UniProtKB-KW"/>
</dbReference>
<comment type="activity regulation">
    <text evidence="9">Activated by a monovalent cation that binds near, but not in, the active site. The most likely occupant of the site in vivo is potassium. Ion binding induces a conformational change that may alter substrate affinity.</text>
</comment>
<feature type="binding site" evidence="9">
    <location>
        <position position="276"/>
    </location>
    <ligand>
        <name>K(+)</name>
        <dbReference type="ChEBI" id="CHEBI:29103"/>
    </ligand>
</feature>
<dbReference type="HAMAP" id="MF_01987">
    <property type="entry name" value="Ribokinase"/>
    <property type="match status" value="1"/>
</dbReference>
<feature type="binding site" evidence="9">
    <location>
        <position position="273"/>
    </location>
    <ligand>
        <name>K(+)</name>
        <dbReference type="ChEBI" id="CHEBI:29103"/>
    </ligand>
</feature>
<feature type="binding site" evidence="9">
    <location>
        <position position="237"/>
    </location>
    <ligand>
        <name>K(+)</name>
        <dbReference type="ChEBI" id="CHEBI:29103"/>
    </ligand>
</feature>